<dbReference type="EMBL" id="JAMZIH010000481">
    <property type="protein sequence ID" value="KAJ1679280.1"/>
    <property type="molecule type" value="Genomic_DNA"/>
</dbReference>
<gene>
    <name evidence="1" type="ORF">EV182_002370</name>
</gene>
<protein>
    <submittedName>
        <fullName evidence="1">Uncharacterized protein</fullName>
    </submittedName>
</protein>
<accession>A0ACC1HRT7</accession>
<keyword evidence="2" id="KW-1185">Reference proteome</keyword>
<evidence type="ECO:0000313" key="1">
    <source>
        <dbReference type="EMBL" id="KAJ1679280.1"/>
    </source>
</evidence>
<comment type="caution">
    <text evidence="1">The sequence shown here is derived from an EMBL/GenBank/DDBJ whole genome shotgun (WGS) entry which is preliminary data.</text>
</comment>
<proteinExistence type="predicted"/>
<evidence type="ECO:0000313" key="2">
    <source>
        <dbReference type="Proteomes" id="UP001145114"/>
    </source>
</evidence>
<reference evidence="1" key="1">
    <citation type="submission" date="2022-06" db="EMBL/GenBank/DDBJ databases">
        <title>Phylogenomic reconstructions and comparative analyses of Kickxellomycotina fungi.</title>
        <authorList>
            <person name="Reynolds N.K."/>
            <person name="Stajich J.E."/>
            <person name="Barry K."/>
            <person name="Grigoriev I.V."/>
            <person name="Crous P."/>
            <person name="Smith M.E."/>
        </authorList>
    </citation>
    <scope>NUCLEOTIDE SEQUENCE</scope>
    <source>
        <strain evidence="1">RSA 2271</strain>
    </source>
</reference>
<name>A0ACC1HRT7_9FUNG</name>
<dbReference type="Proteomes" id="UP001145114">
    <property type="component" value="Unassembled WGS sequence"/>
</dbReference>
<organism evidence="1 2">
    <name type="scientific">Spiromyces aspiralis</name>
    <dbReference type="NCBI Taxonomy" id="68401"/>
    <lineage>
        <taxon>Eukaryota</taxon>
        <taxon>Fungi</taxon>
        <taxon>Fungi incertae sedis</taxon>
        <taxon>Zoopagomycota</taxon>
        <taxon>Kickxellomycotina</taxon>
        <taxon>Kickxellomycetes</taxon>
        <taxon>Kickxellales</taxon>
        <taxon>Kickxellaceae</taxon>
        <taxon>Spiromyces</taxon>
    </lineage>
</organism>
<sequence length="310" mass="34041">MLQSHDKVTQLFNILEKQQQQPGDAAVGGSADHDNVMVSYATFVSDVLPQKLSHQLETIYQEGIEKYGDWGALMPIDPLQGSLLAWLTRLVNARSVLEIGTFTGYSTIYLANALRDNGVEPAGVLEGKPVVTCELFRSVAEYARSNFVKTGTDAFIDVKVGDAIETLQALPKGTMFDLIFIYADKPSYKRYFDVILERELLTPTGIMAFDNIIMPGIKKTEILADPTPLDNPSAIQEAHQILTEALDKSSPSKHSPIPPSDKLDELTSIMHAFNTYVKQCEAVDHIALPLFTGMLLVRLRAGKGRGSSVA</sequence>